<feature type="domain" description="MABP" evidence="1">
    <location>
        <begin position="1"/>
        <end position="137"/>
    </location>
</feature>
<reference evidence="2" key="1">
    <citation type="submission" date="2022-10" db="EMBL/GenBank/DDBJ databases">
        <title>The complete genomes of actinobacterial strains from the NBC collection.</title>
        <authorList>
            <person name="Joergensen T.S."/>
            <person name="Alvarez Arevalo M."/>
            <person name="Sterndorff E.B."/>
            <person name="Faurdal D."/>
            <person name="Vuksanovic O."/>
            <person name="Mourched A.-S."/>
            <person name="Charusanti P."/>
            <person name="Shaw S."/>
            <person name="Blin K."/>
            <person name="Weber T."/>
        </authorList>
    </citation>
    <scope>NUCLEOTIDE SEQUENCE</scope>
    <source>
        <strain evidence="2">NBC_00222</strain>
    </source>
</reference>
<dbReference type="Gene3D" id="2.100.10.50">
    <property type="match status" value="1"/>
</dbReference>
<proteinExistence type="predicted"/>
<name>A0ABZ1UBM3_9ACTN</name>
<keyword evidence="3" id="KW-1185">Reference proteome</keyword>
<evidence type="ECO:0000313" key="2">
    <source>
        <dbReference type="EMBL" id="WUQ88404.1"/>
    </source>
</evidence>
<evidence type="ECO:0000259" key="1">
    <source>
        <dbReference type="PROSITE" id="PS51498"/>
    </source>
</evidence>
<dbReference type="InterPro" id="IPR023341">
    <property type="entry name" value="MABP"/>
</dbReference>
<protein>
    <recommendedName>
        <fullName evidence="1">MABP domain-containing protein</fullName>
    </recommendedName>
</protein>
<accession>A0ABZ1UBM3</accession>
<sequence>MTVTDIDILDGSQSAKEGWVKDKHDLNKGAGGDFLYLTWEKNGTEKPVTDLYIIEGKDAQPPHGYYKVSTDLNQGTPRGEQLYLCFSREGAKPILELAVVLSGDEHAPAPDGFTRYEKDLNKGAGGDYIYLCYRQHE</sequence>
<dbReference type="EMBL" id="CP108110">
    <property type="protein sequence ID" value="WUQ88404.1"/>
    <property type="molecule type" value="Genomic_DNA"/>
</dbReference>
<organism evidence="2 3">
    <name type="scientific">Kitasatospora purpeofusca</name>
    <dbReference type="NCBI Taxonomy" id="67352"/>
    <lineage>
        <taxon>Bacteria</taxon>
        <taxon>Bacillati</taxon>
        <taxon>Actinomycetota</taxon>
        <taxon>Actinomycetes</taxon>
        <taxon>Kitasatosporales</taxon>
        <taxon>Streptomycetaceae</taxon>
        <taxon>Kitasatospora</taxon>
    </lineage>
</organism>
<evidence type="ECO:0000313" key="3">
    <source>
        <dbReference type="Proteomes" id="UP001432222"/>
    </source>
</evidence>
<dbReference type="Proteomes" id="UP001432222">
    <property type="component" value="Chromosome"/>
</dbReference>
<gene>
    <name evidence="2" type="ORF">OHA16_38645</name>
</gene>
<dbReference type="RefSeq" id="WP_328958951.1">
    <property type="nucleotide sequence ID" value="NZ_CP108110.1"/>
</dbReference>
<dbReference type="PROSITE" id="PS51498">
    <property type="entry name" value="MABP"/>
    <property type="match status" value="1"/>
</dbReference>